<dbReference type="SUPFAM" id="SSF75005">
    <property type="entry name" value="Arabinanase/levansucrase/invertase"/>
    <property type="match status" value="1"/>
</dbReference>
<feature type="signal peptide" evidence="7">
    <location>
        <begin position="1"/>
        <end position="22"/>
    </location>
</feature>
<dbReference type="Gene3D" id="2.115.10.20">
    <property type="entry name" value="Glycosyl hydrolase domain, family 43"/>
    <property type="match status" value="1"/>
</dbReference>
<feature type="chain" id="PRO_5003864714" evidence="7">
    <location>
        <begin position="23"/>
        <end position="351"/>
    </location>
</feature>
<keyword evidence="3 6" id="KW-0326">Glycosidase</keyword>
<dbReference type="InterPro" id="IPR006710">
    <property type="entry name" value="Glyco_hydro_43"/>
</dbReference>
<dbReference type="VEuPathDB" id="FungiDB:MPH_03101"/>
<evidence type="ECO:0000313" key="8">
    <source>
        <dbReference type="EMBL" id="EKG19625.1"/>
    </source>
</evidence>
<comment type="caution">
    <text evidence="8">The sequence shown here is derived from an EMBL/GenBank/DDBJ whole genome shotgun (WGS) entry which is preliminary data.</text>
</comment>
<dbReference type="PANTHER" id="PTHR42812:SF5">
    <property type="entry name" value="ENDO-ARABINASE"/>
    <property type="match status" value="1"/>
</dbReference>
<protein>
    <submittedName>
        <fullName evidence="8">Glycoside hydrolase family 43</fullName>
    </submittedName>
</protein>
<keyword evidence="7" id="KW-0732">Signal</keyword>
<evidence type="ECO:0000256" key="6">
    <source>
        <dbReference type="RuleBase" id="RU361187"/>
    </source>
</evidence>
<dbReference type="GO" id="GO:0004553">
    <property type="term" value="F:hydrolase activity, hydrolyzing O-glycosyl compounds"/>
    <property type="evidence" value="ECO:0007669"/>
    <property type="project" value="InterPro"/>
</dbReference>
<dbReference type="CDD" id="cd08999">
    <property type="entry name" value="GH43_ABN-like"/>
    <property type="match status" value="1"/>
</dbReference>
<accession>K2SSF0</accession>
<evidence type="ECO:0000313" key="9">
    <source>
        <dbReference type="Proteomes" id="UP000007129"/>
    </source>
</evidence>
<comment type="similarity">
    <text evidence="1 6">Belongs to the glycosyl hydrolase 43 family.</text>
</comment>
<organism evidence="8 9">
    <name type="scientific">Macrophomina phaseolina (strain MS6)</name>
    <name type="common">Charcoal rot fungus</name>
    <dbReference type="NCBI Taxonomy" id="1126212"/>
    <lineage>
        <taxon>Eukaryota</taxon>
        <taxon>Fungi</taxon>
        <taxon>Dikarya</taxon>
        <taxon>Ascomycota</taxon>
        <taxon>Pezizomycotina</taxon>
        <taxon>Dothideomycetes</taxon>
        <taxon>Dothideomycetes incertae sedis</taxon>
        <taxon>Botryosphaeriales</taxon>
        <taxon>Botryosphaeriaceae</taxon>
        <taxon>Macrophomina</taxon>
    </lineage>
</organism>
<dbReference type="eggNOG" id="ENOG502S9PF">
    <property type="taxonomic scope" value="Eukaryota"/>
</dbReference>
<name>K2SSF0_MACPH</name>
<dbReference type="GO" id="GO:0005975">
    <property type="term" value="P:carbohydrate metabolic process"/>
    <property type="evidence" value="ECO:0007669"/>
    <property type="project" value="InterPro"/>
</dbReference>
<feature type="active site" description="Proton acceptor" evidence="4">
    <location>
        <position position="41"/>
    </location>
</feature>
<gene>
    <name evidence="8" type="ORF">MPH_03101</name>
</gene>
<dbReference type="HOGENOM" id="CLU_009397_8_0_1"/>
<feature type="active site" description="Proton donor" evidence="4">
    <location>
        <position position="250"/>
    </location>
</feature>
<feature type="site" description="Important for catalytic activity, responsible for pKa modulation of the active site Glu and correct orientation of both the proton donor and substrate" evidence="5">
    <location>
        <position position="179"/>
    </location>
</feature>
<dbReference type="STRING" id="1126212.K2SSF0"/>
<evidence type="ECO:0000256" key="1">
    <source>
        <dbReference type="ARBA" id="ARBA00009865"/>
    </source>
</evidence>
<evidence type="ECO:0000256" key="5">
    <source>
        <dbReference type="PIRSR" id="PIRSR606710-2"/>
    </source>
</evidence>
<evidence type="ECO:0000256" key="2">
    <source>
        <dbReference type="ARBA" id="ARBA00022801"/>
    </source>
</evidence>
<dbReference type="OrthoDB" id="3879658at2759"/>
<dbReference type="EMBL" id="AHHD01000162">
    <property type="protein sequence ID" value="EKG19625.1"/>
    <property type="molecule type" value="Genomic_DNA"/>
</dbReference>
<dbReference type="PANTHER" id="PTHR42812">
    <property type="entry name" value="BETA-XYLOSIDASE"/>
    <property type="match status" value="1"/>
</dbReference>
<evidence type="ECO:0000256" key="3">
    <source>
        <dbReference type="ARBA" id="ARBA00023295"/>
    </source>
</evidence>
<keyword evidence="2 6" id="KW-0378">Hydrolase</keyword>
<reference evidence="8 9" key="1">
    <citation type="journal article" date="2012" name="BMC Genomics">
        <title>Tools to kill: Genome of one of the most destructive plant pathogenic fungi Macrophomina phaseolina.</title>
        <authorList>
            <person name="Islam M.S."/>
            <person name="Haque M.S."/>
            <person name="Islam M.M."/>
            <person name="Emdad E.M."/>
            <person name="Halim A."/>
            <person name="Hossen Q.M.M."/>
            <person name="Hossain M.Z."/>
            <person name="Ahmed B."/>
            <person name="Rahim S."/>
            <person name="Rahman M.S."/>
            <person name="Alam M.M."/>
            <person name="Hou S."/>
            <person name="Wan X."/>
            <person name="Saito J.A."/>
            <person name="Alam M."/>
        </authorList>
    </citation>
    <scope>NUCLEOTIDE SEQUENCE [LARGE SCALE GENOMIC DNA]</scope>
    <source>
        <strain evidence="8 9">MS6</strain>
    </source>
</reference>
<dbReference type="AlphaFoldDB" id="K2SSF0"/>
<dbReference type="InParanoid" id="K2SSF0"/>
<evidence type="ECO:0000256" key="4">
    <source>
        <dbReference type="PIRSR" id="PIRSR606710-1"/>
    </source>
</evidence>
<dbReference type="Pfam" id="PF04616">
    <property type="entry name" value="Glyco_hydro_43"/>
    <property type="match status" value="1"/>
</dbReference>
<dbReference type="InterPro" id="IPR023296">
    <property type="entry name" value="Glyco_hydro_beta-prop_sf"/>
</dbReference>
<dbReference type="InterPro" id="IPR051795">
    <property type="entry name" value="Glycosyl_Hydrlase_43"/>
</dbReference>
<evidence type="ECO:0000256" key="7">
    <source>
        <dbReference type="SAM" id="SignalP"/>
    </source>
</evidence>
<dbReference type="Proteomes" id="UP000007129">
    <property type="component" value="Unassembled WGS sequence"/>
</dbReference>
<proteinExistence type="inferred from homology"/>
<sequence>MLSSLAALGATALLSIAPLVKALPLEKRVVNGPVISSNFPDPSIIRVGNTWYSFGTNSADNGGVHVQIAKSDDFSSWTVLGKDALPNLPGWVYTANPAVWAPDVIQNVCMLTSSLHPEEEALLTQLPFQDAGKFVLYFSASRNDKLHCTGVAIADTIEGPYTARPDPWACPLDQGGAIDASSFRDSDGTRYVTYKIDGNALGGGGVCGNTEPPIRSTPIMQQKVAGNGIDKIGDAYQVLDRSDADGPLVEAPSIAKLPNGHYVLFFSSNCFYTIDYDVTYAIAPSVSGPYTKSGPLFVSQGKHGFWSPGGASISPDAKHLVFHSYNPGGSNTRAMYTSTLTWHGDVPNSEA</sequence>